<name>A0ABQ9EGF2_TEGGR</name>
<dbReference type="Pfam" id="PF13927">
    <property type="entry name" value="Ig_3"/>
    <property type="match status" value="1"/>
</dbReference>
<keyword evidence="3" id="KW-1185">Reference proteome</keyword>
<dbReference type="SUPFAM" id="SSF48726">
    <property type="entry name" value="Immunoglobulin"/>
    <property type="match status" value="2"/>
</dbReference>
<dbReference type="InterPro" id="IPR003599">
    <property type="entry name" value="Ig_sub"/>
</dbReference>
<gene>
    <name evidence="2" type="ORF">KUTeg_017955</name>
</gene>
<dbReference type="PROSITE" id="PS50835">
    <property type="entry name" value="IG_LIKE"/>
    <property type="match status" value="2"/>
</dbReference>
<dbReference type="Pfam" id="PF07679">
    <property type="entry name" value="I-set"/>
    <property type="match status" value="1"/>
</dbReference>
<feature type="domain" description="Ig-like" evidence="1">
    <location>
        <begin position="100"/>
        <end position="198"/>
    </location>
</feature>
<dbReference type="Gene3D" id="2.60.40.10">
    <property type="entry name" value="Immunoglobulins"/>
    <property type="match status" value="2"/>
</dbReference>
<dbReference type="InterPro" id="IPR037448">
    <property type="entry name" value="Zig-8"/>
</dbReference>
<dbReference type="InterPro" id="IPR007110">
    <property type="entry name" value="Ig-like_dom"/>
</dbReference>
<proteinExistence type="predicted"/>
<dbReference type="InterPro" id="IPR003598">
    <property type="entry name" value="Ig_sub2"/>
</dbReference>
<sequence length="208" mass="23920">MYAYVPTLPPSFLPVPKNFTYNKGELAELRCAVANLGTKSICLLKTYKMYRVKRFADDRRYQSRNIPYKDEWNLIIRNVQPVDSGIYECQVSSKRRTLRQNITLTVKEISINGTKFVERGDPILIKCNATGEEFPPDDIQWYKEGNKIKSDPRRNLVVKKEVKMRSRSLLSSLEIAHASMEDAGTYVCRTTSRELAISFPVNVLNDAM</sequence>
<dbReference type="InterPro" id="IPR013783">
    <property type="entry name" value="Ig-like_fold"/>
</dbReference>
<evidence type="ECO:0000313" key="2">
    <source>
        <dbReference type="EMBL" id="KAJ8304372.1"/>
    </source>
</evidence>
<dbReference type="SMART" id="SM00408">
    <property type="entry name" value="IGc2"/>
    <property type="match status" value="2"/>
</dbReference>
<dbReference type="EMBL" id="JARBDR010000903">
    <property type="protein sequence ID" value="KAJ8304372.1"/>
    <property type="molecule type" value="Genomic_DNA"/>
</dbReference>
<feature type="domain" description="Ig-like" evidence="1">
    <location>
        <begin position="10"/>
        <end position="99"/>
    </location>
</feature>
<dbReference type="PANTHER" id="PTHR23279:SF36">
    <property type="entry name" value="DEFECTIVE PROBOSCIS EXTENSION RESPONSE 9, ISOFORM A"/>
    <property type="match status" value="1"/>
</dbReference>
<protein>
    <recommendedName>
        <fullName evidence="1">Ig-like domain-containing protein</fullName>
    </recommendedName>
</protein>
<comment type="caution">
    <text evidence="2">The sequence shown here is derived from an EMBL/GenBank/DDBJ whole genome shotgun (WGS) entry which is preliminary data.</text>
</comment>
<evidence type="ECO:0000313" key="3">
    <source>
        <dbReference type="Proteomes" id="UP001217089"/>
    </source>
</evidence>
<dbReference type="PANTHER" id="PTHR23279">
    <property type="entry name" value="DEFECTIVE PROBOSCIS EXTENSION RESPONSE DPR -RELATED"/>
    <property type="match status" value="1"/>
</dbReference>
<organism evidence="2 3">
    <name type="scientific">Tegillarca granosa</name>
    <name type="common">Malaysian cockle</name>
    <name type="synonym">Anadara granosa</name>
    <dbReference type="NCBI Taxonomy" id="220873"/>
    <lineage>
        <taxon>Eukaryota</taxon>
        <taxon>Metazoa</taxon>
        <taxon>Spiralia</taxon>
        <taxon>Lophotrochozoa</taxon>
        <taxon>Mollusca</taxon>
        <taxon>Bivalvia</taxon>
        <taxon>Autobranchia</taxon>
        <taxon>Pteriomorphia</taxon>
        <taxon>Arcoida</taxon>
        <taxon>Arcoidea</taxon>
        <taxon>Arcidae</taxon>
        <taxon>Tegillarca</taxon>
    </lineage>
</organism>
<dbReference type="Proteomes" id="UP001217089">
    <property type="component" value="Unassembled WGS sequence"/>
</dbReference>
<dbReference type="InterPro" id="IPR036179">
    <property type="entry name" value="Ig-like_dom_sf"/>
</dbReference>
<accession>A0ABQ9EGF2</accession>
<dbReference type="SMART" id="SM00409">
    <property type="entry name" value="IG"/>
    <property type="match status" value="2"/>
</dbReference>
<dbReference type="InterPro" id="IPR013098">
    <property type="entry name" value="Ig_I-set"/>
</dbReference>
<reference evidence="2 3" key="1">
    <citation type="submission" date="2022-12" db="EMBL/GenBank/DDBJ databases">
        <title>Chromosome-level genome of Tegillarca granosa.</title>
        <authorList>
            <person name="Kim J."/>
        </authorList>
    </citation>
    <scope>NUCLEOTIDE SEQUENCE [LARGE SCALE GENOMIC DNA]</scope>
    <source>
        <strain evidence="2">Teg-2019</strain>
        <tissue evidence="2">Adductor muscle</tissue>
    </source>
</reference>
<evidence type="ECO:0000259" key="1">
    <source>
        <dbReference type="PROSITE" id="PS50835"/>
    </source>
</evidence>